<dbReference type="InterPro" id="IPR015943">
    <property type="entry name" value="WD40/YVTN_repeat-like_dom_sf"/>
</dbReference>
<evidence type="ECO:0000256" key="1">
    <source>
        <dbReference type="ARBA" id="ARBA00002730"/>
    </source>
</evidence>
<proteinExistence type="inferred from homology"/>
<dbReference type="eggNOG" id="KOG0281">
    <property type="taxonomic scope" value="Eukaryota"/>
</dbReference>
<feature type="repeat" description="WD" evidence="9">
    <location>
        <begin position="541"/>
        <end position="580"/>
    </location>
</feature>
<dbReference type="InterPro" id="IPR019775">
    <property type="entry name" value="WD40_repeat_CS"/>
</dbReference>
<dbReference type="VEuPathDB" id="FungiDB:HMPREF1541_02404"/>
<evidence type="ECO:0000256" key="9">
    <source>
        <dbReference type="PROSITE-ProRule" id="PRU00221"/>
    </source>
</evidence>
<keyword evidence="6" id="KW-0677">Repeat</keyword>
<dbReference type="InterPro" id="IPR001680">
    <property type="entry name" value="WD40_rpt"/>
</dbReference>
<dbReference type="RefSeq" id="XP_008714981.1">
    <property type="nucleotide sequence ID" value="XM_008716759.1"/>
</dbReference>
<dbReference type="PROSITE" id="PS50181">
    <property type="entry name" value="FBOX"/>
    <property type="match status" value="1"/>
</dbReference>
<keyword evidence="13" id="KW-1185">Reference proteome</keyword>
<dbReference type="Proteomes" id="UP000030752">
    <property type="component" value="Unassembled WGS sequence"/>
</dbReference>
<dbReference type="InterPro" id="IPR036322">
    <property type="entry name" value="WD40_repeat_dom_sf"/>
</dbReference>
<feature type="region of interest" description="Disordered" evidence="10">
    <location>
        <begin position="1"/>
        <end position="22"/>
    </location>
</feature>
<dbReference type="OrthoDB" id="19711at2759"/>
<evidence type="ECO:0000256" key="6">
    <source>
        <dbReference type="ARBA" id="ARBA00022737"/>
    </source>
</evidence>
<feature type="compositionally biased region" description="Basic and acidic residues" evidence="10">
    <location>
        <begin position="272"/>
        <end position="285"/>
    </location>
</feature>
<sequence>MEPDPLMPYDDPSRAHFPSSASAASFRLDEGFSEDTPSQDENNRIALDRLQEWIMSQSEENRMDIAYEILRTLRTSNIAAVVDRLTPHLHMDPLEKLPPEITSEIFAYLGASDLLTASLASHNWQDRIQDTRLWQQQFESQGWLVEPKELKSFEDSITREKSRNRRGKSRVVSGDTAEQPQLKKRATSDLLETNRRQPPVDLPNWGEQHGAIEIDSDVQQDFSDQEMVDAPTSVQASPQRRNKRHSHDSSDEMEYYPAPSNSTLAQLGTGRNDSDSRSRSRLTVADEKGEERLNWAYLYKQRHRLENNWLQGRYSTFQLPDPAYPMEAHTECVYCIQFFGKWLVSGSRDKSLRIWDLETRRLRGRPLIGHSQSVLCLQFDPSEGEDIIVSGSSDSSVIIWKFSTGQKLHEIPSAHDESVLNLRFDKRFLVTCSKDKKIKVWNRHNLAPNEPDFPRIAPGTETVRAPTHMIDLASMEPSLLEARLANGSIKPIKAWSHMLTFVGHGAAVNAIQISGDLIVSASGDRMIKVWNVLNGKMVKSIPGHLKGIACVQFDSKRIVSGSSDNTVRIFDLEAGTEVAELKGHSNLVRTVQAGFVDLPGCETDYAAQAREAEVKFQRDVESGRVIDDRGYSRRLRAGEFGSSRVSFGSKLPPGGGGSKWAKIVSGSYDESIIIWRKNPQGDWVIGQTLRQETSQRPARRNHPQQIAGQVPPAAQAPPAPVPPAPAPTPALPAPGPAQAPPFNVQAGQALFPPSTTNGPGAINPSSIMGQVVNSSFSSLGAGLSNVMGIARNLNRQSLSVPPRSSSGAGSSSASASAESSNSPRNANRPSGSLTTSYNMAISHNGQQLRNLSGQHTINLGPQTPASQSTQQPMTAPQPPGPAAAAAAAAGPQAQQQAQPAAPPPVAAAQAGGPNQPIPPPPANGQANNASVSRVFKLQFDARRLVCCSQDSKIIGWDFANGDPEIMESSRFFVGP</sequence>
<dbReference type="Pfam" id="PF12937">
    <property type="entry name" value="F-box-like"/>
    <property type="match status" value="1"/>
</dbReference>
<organism evidence="12 13">
    <name type="scientific">Cyphellophora europaea (strain CBS 101466)</name>
    <name type="common">Phialophora europaea</name>
    <dbReference type="NCBI Taxonomy" id="1220924"/>
    <lineage>
        <taxon>Eukaryota</taxon>
        <taxon>Fungi</taxon>
        <taxon>Dikarya</taxon>
        <taxon>Ascomycota</taxon>
        <taxon>Pezizomycotina</taxon>
        <taxon>Eurotiomycetes</taxon>
        <taxon>Chaetothyriomycetidae</taxon>
        <taxon>Chaetothyriales</taxon>
        <taxon>Cyphellophoraceae</taxon>
        <taxon>Cyphellophora</taxon>
    </lineage>
</organism>
<feature type="repeat" description="WD" evidence="9">
    <location>
        <begin position="326"/>
        <end position="365"/>
    </location>
</feature>
<dbReference type="Gene3D" id="2.130.10.10">
    <property type="entry name" value="YVTN repeat-like/Quinoprotein amine dehydrogenase"/>
    <property type="match status" value="2"/>
</dbReference>
<comment type="subunit">
    <text evidence="3">Component of the SCF(sconB) E3 ubiquitin ligase complex.</text>
</comment>
<feature type="compositionally biased region" description="Low complexity" evidence="10">
    <location>
        <begin position="861"/>
        <end position="872"/>
    </location>
</feature>
<dbReference type="Pfam" id="PF00400">
    <property type="entry name" value="WD40"/>
    <property type="match status" value="5"/>
</dbReference>
<evidence type="ECO:0000256" key="7">
    <source>
        <dbReference type="ARBA" id="ARBA00030034"/>
    </source>
</evidence>
<feature type="compositionally biased region" description="Pro residues" evidence="10">
    <location>
        <begin position="714"/>
        <end position="739"/>
    </location>
</feature>
<feature type="compositionally biased region" description="Low complexity" evidence="10">
    <location>
        <begin position="882"/>
        <end position="899"/>
    </location>
</feature>
<feature type="region of interest" description="Disordered" evidence="10">
    <location>
        <begin position="226"/>
        <end position="285"/>
    </location>
</feature>
<dbReference type="InterPro" id="IPR050995">
    <property type="entry name" value="WD-F-box_domain-protein"/>
</dbReference>
<comment type="function">
    <text evidence="1">Component of the SCF(sconB) E3 ubiquitin ligase complex involved in the regulation of sulfur metabolite repression, probably by mediating the inactivation or degradation of the metR transcription factor.</text>
</comment>
<dbReference type="CDD" id="cd00200">
    <property type="entry name" value="WD40"/>
    <property type="match status" value="1"/>
</dbReference>
<dbReference type="HOGENOM" id="CLU_000288_103_0_1"/>
<dbReference type="InParanoid" id="W2S3R7"/>
<evidence type="ECO:0000256" key="5">
    <source>
        <dbReference type="ARBA" id="ARBA00022574"/>
    </source>
</evidence>
<feature type="repeat" description="WD" evidence="9">
    <location>
        <begin position="412"/>
        <end position="442"/>
    </location>
</feature>
<evidence type="ECO:0000259" key="11">
    <source>
        <dbReference type="PROSITE" id="PS50181"/>
    </source>
</evidence>
<dbReference type="EMBL" id="KB822718">
    <property type="protein sequence ID" value="ETN43245.1"/>
    <property type="molecule type" value="Genomic_DNA"/>
</dbReference>
<dbReference type="Gene3D" id="1.20.1280.50">
    <property type="match status" value="1"/>
</dbReference>
<evidence type="ECO:0000256" key="2">
    <source>
        <dbReference type="ARBA" id="ARBA00007968"/>
    </source>
</evidence>
<feature type="compositionally biased region" description="Polar residues" evidence="10">
    <location>
        <begin position="753"/>
        <end position="762"/>
    </location>
</feature>
<dbReference type="STRING" id="1220924.W2S3R7"/>
<reference evidence="12 13" key="1">
    <citation type="submission" date="2013-03" db="EMBL/GenBank/DDBJ databases">
        <title>The Genome Sequence of Phialophora europaea CBS 101466.</title>
        <authorList>
            <consortium name="The Broad Institute Genomics Platform"/>
            <person name="Cuomo C."/>
            <person name="de Hoog S."/>
            <person name="Gorbushina A."/>
            <person name="Walker B."/>
            <person name="Young S.K."/>
            <person name="Zeng Q."/>
            <person name="Gargeya S."/>
            <person name="Fitzgerald M."/>
            <person name="Haas B."/>
            <person name="Abouelleil A."/>
            <person name="Allen A.W."/>
            <person name="Alvarado L."/>
            <person name="Arachchi H.M."/>
            <person name="Berlin A.M."/>
            <person name="Chapman S.B."/>
            <person name="Gainer-Dewar J."/>
            <person name="Goldberg J."/>
            <person name="Griggs A."/>
            <person name="Gujja S."/>
            <person name="Hansen M."/>
            <person name="Howarth C."/>
            <person name="Imamovic A."/>
            <person name="Ireland A."/>
            <person name="Larimer J."/>
            <person name="McCowan C."/>
            <person name="Murphy C."/>
            <person name="Pearson M."/>
            <person name="Poon T.W."/>
            <person name="Priest M."/>
            <person name="Roberts A."/>
            <person name="Saif S."/>
            <person name="Shea T."/>
            <person name="Sisk P."/>
            <person name="Sykes S."/>
            <person name="Wortman J."/>
            <person name="Nusbaum C."/>
            <person name="Birren B."/>
        </authorList>
    </citation>
    <scope>NUCLEOTIDE SEQUENCE [LARGE SCALE GENOMIC DNA]</scope>
    <source>
        <strain evidence="12 13">CBS 101466</strain>
    </source>
</reference>
<evidence type="ECO:0000256" key="8">
    <source>
        <dbReference type="ARBA" id="ARBA00032113"/>
    </source>
</evidence>
<feature type="region of interest" description="Disordered" evidence="10">
    <location>
        <begin position="689"/>
        <end position="762"/>
    </location>
</feature>
<feature type="repeat" description="WD" evidence="9">
    <location>
        <begin position="367"/>
        <end position="410"/>
    </location>
</feature>
<evidence type="ECO:0000313" key="12">
    <source>
        <dbReference type="EMBL" id="ETN43245.1"/>
    </source>
</evidence>
<dbReference type="PANTHER" id="PTHR14604:SF4">
    <property type="entry name" value="F-BOX DOMAIN-CONTAINING PROTEIN"/>
    <property type="match status" value="1"/>
</dbReference>
<evidence type="ECO:0000256" key="10">
    <source>
        <dbReference type="SAM" id="MobiDB-lite"/>
    </source>
</evidence>
<dbReference type="InterPro" id="IPR036047">
    <property type="entry name" value="F-box-like_dom_sf"/>
</dbReference>
<dbReference type="PRINTS" id="PR00320">
    <property type="entry name" value="GPROTEINBRPT"/>
</dbReference>
<feature type="region of interest" description="Disordered" evidence="10">
    <location>
        <begin position="155"/>
        <end position="207"/>
    </location>
</feature>
<dbReference type="SMART" id="SM00256">
    <property type="entry name" value="FBOX"/>
    <property type="match status" value="1"/>
</dbReference>
<evidence type="ECO:0000313" key="13">
    <source>
        <dbReference type="Proteomes" id="UP000030752"/>
    </source>
</evidence>
<evidence type="ECO:0000256" key="3">
    <source>
        <dbReference type="ARBA" id="ARBA00011725"/>
    </source>
</evidence>
<dbReference type="SUPFAM" id="SSF50978">
    <property type="entry name" value="WD40 repeat-like"/>
    <property type="match status" value="1"/>
</dbReference>
<comment type="similarity">
    <text evidence="2">Belongs to the WD repeat MET30/SCONB/SCON-2 family.</text>
</comment>
<feature type="region of interest" description="Disordered" evidence="10">
    <location>
        <begin position="854"/>
        <end position="927"/>
    </location>
</feature>
<evidence type="ECO:0000256" key="4">
    <source>
        <dbReference type="ARBA" id="ARBA00015819"/>
    </source>
</evidence>
<feature type="domain" description="F-box" evidence="11">
    <location>
        <begin position="91"/>
        <end position="137"/>
    </location>
</feature>
<dbReference type="InterPro" id="IPR001810">
    <property type="entry name" value="F-box_dom"/>
</dbReference>
<gene>
    <name evidence="12" type="ORF">HMPREF1541_02404</name>
</gene>
<accession>W2S3R7</accession>
<feature type="repeat" description="WD" evidence="9">
    <location>
        <begin position="501"/>
        <end position="540"/>
    </location>
</feature>
<feature type="compositionally biased region" description="Low complexity" evidence="10">
    <location>
        <begin position="802"/>
        <end position="832"/>
    </location>
</feature>
<dbReference type="AlphaFoldDB" id="W2S3R7"/>
<dbReference type="SUPFAM" id="SSF81383">
    <property type="entry name" value="F-box domain"/>
    <property type="match status" value="1"/>
</dbReference>
<protein>
    <recommendedName>
        <fullName evidence="4">Probable E3 ubiquitin ligase complex SCF subunit sconB</fullName>
    </recommendedName>
    <alternativeName>
        <fullName evidence="8">Sulfur controller B</fullName>
    </alternativeName>
    <alternativeName>
        <fullName evidence="7">Sulfur metabolite repression control protein B</fullName>
    </alternativeName>
</protein>
<dbReference type="SMART" id="SM00320">
    <property type="entry name" value="WD40"/>
    <property type="match status" value="7"/>
</dbReference>
<dbReference type="PROSITE" id="PS50294">
    <property type="entry name" value="WD_REPEATS_REGION"/>
    <property type="match status" value="4"/>
</dbReference>
<feature type="compositionally biased region" description="Low complexity" evidence="10">
    <location>
        <begin position="703"/>
        <end position="713"/>
    </location>
</feature>
<dbReference type="PANTHER" id="PTHR14604">
    <property type="entry name" value="WD40 REPEAT PF20"/>
    <property type="match status" value="1"/>
</dbReference>
<keyword evidence="5 9" id="KW-0853">WD repeat</keyword>
<dbReference type="GeneID" id="19969743"/>
<feature type="region of interest" description="Disordered" evidence="10">
    <location>
        <begin position="797"/>
        <end position="837"/>
    </location>
</feature>
<dbReference type="InterPro" id="IPR020472">
    <property type="entry name" value="WD40_PAC1"/>
</dbReference>
<dbReference type="PROSITE" id="PS00678">
    <property type="entry name" value="WD_REPEATS_1"/>
    <property type="match status" value="2"/>
</dbReference>
<dbReference type="PROSITE" id="PS50082">
    <property type="entry name" value="WD_REPEATS_2"/>
    <property type="match status" value="5"/>
</dbReference>
<name>W2S3R7_CYPE1</name>